<evidence type="ECO:0000313" key="2">
    <source>
        <dbReference type="EMBL" id="OJJ07875.1"/>
    </source>
</evidence>
<accession>A0A1L9Q273</accession>
<dbReference type="EMBL" id="KV878138">
    <property type="protein sequence ID" value="OJJ07875.1"/>
    <property type="molecule type" value="Genomic_DNA"/>
</dbReference>
<dbReference type="RefSeq" id="XP_040673637.1">
    <property type="nucleotide sequence ID" value="XM_040818173.1"/>
</dbReference>
<gene>
    <name evidence="2" type="ORF">ASPVEDRAFT_878105</name>
</gene>
<name>A0A1L9Q273_ASPVE</name>
<keyword evidence="3" id="KW-1185">Reference proteome</keyword>
<dbReference type="Proteomes" id="UP000184073">
    <property type="component" value="Unassembled WGS sequence"/>
</dbReference>
<evidence type="ECO:0000313" key="3">
    <source>
        <dbReference type="Proteomes" id="UP000184073"/>
    </source>
</evidence>
<dbReference type="OrthoDB" id="4788795at2759"/>
<proteinExistence type="predicted"/>
<dbReference type="VEuPathDB" id="FungiDB:ASPVEDRAFT_878105"/>
<keyword evidence="1" id="KW-0732">Signal</keyword>
<reference evidence="3" key="1">
    <citation type="journal article" date="2017" name="Genome Biol.">
        <title>Comparative genomics reveals high biological diversity and specific adaptations in the industrially and medically important fungal genus Aspergillus.</title>
        <authorList>
            <person name="de Vries R.P."/>
            <person name="Riley R."/>
            <person name="Wiebenga A."/>
            <person name="Aguilar-Osorio G."/>
            <person name="Amillis S."/>
            <person name="Uchima C.A."/>
            <person name="Anderluh G."/>
            <person name="Asadollahi M."/>
            <person name="Askin M."/>
            <person name="Barry K."/>
            <person name="Battaglia E."/>
            <person name="Bayram O."/>
            <person name="Benocci T."/>
            <person name="Braus-Stromeyer S.A."/>
            <person name="Caldana C."/>
            <person name="Canovas D."/>
            <person name="Cerqueira G.C."/>
            <person name="Chen F."/>
            <person name="Chen W."/>
            <person name="Choi C."/>
            <person name="Clum A."/>
            <person name="Dos Santos R.A."/>
            <person name="Damasio A.R."/>
            <person name="Diallinas G."/>
            <person name="Emri T."/>
            <person name="Fekete E."/>
            <person name="Flipphi M."/>
            <person name="Freyberg S."/>
            <person name="Gallo A."/>
            <person name="Gournas C."/>
            <person name="Habgood R."/>
            <person name="Hainaut M."/>
            <person name="Harispe M.L."/>
            <person name="Henrissat B."/>
            <person name="Hilden K.S."/>
            <person name="Hope R."/>
            <person name="Hossain A."/>
            <person name="Karabika E."/>
            <person name="Karaffa L."/>
            <person name="Karanyi Z."/>
            <person name="Krasevec N."/>
            <person name="Kuo A."/>
            <person name="Kusch H."/>
            <person name="LaButti K."/>
            <person name="Lagendijk E.L."/>
            <person name="Lapidus A."/>
            <person name="Levasseur A."/>
            <person name="Lindquist E."/>
            <person name="Lipzen A."/>
            <person name="Logrieco A.F."/>
            <person name="MacCabe A."/>
            <person name="Maekelae M.R."/>
            <person name="Malavazi I."/>
            <person name="Melin P."/>
            <person name="Meyer V."/>
            <person name="Mielnichuk N."/>
            <person name="Miskei M."/>
            <person name="Molnar A.P."/>
            <person name="Mule G."/>
            <person name="Ngan C.Y."/>
            <person name="Orejas M."/>
            <person name="Orosz E."/>
            <person name="Ouedraogo J.P."/>
            <person name="Overkamp K.M."/>
            <person name="Park H.-S."/>
            <person name="Perrone G."/>
            <person name="Piumi F."/>
            <person name="Punt P.J."/>
            <person name="Ram A.F."/>
            <person name="Ramon A."/>
            <person name="Rauscher S."/>
            <person name="Record E."/>
            <person name="Riano-Pachon D.M."/>
            <person name="Robert V."/>
            <person name="Roehrig J."/>
            <person name="Ruller R."/>
            <person name="Salamov A."/>
            <person name="Salih N.S."/>
            <person name="Samson R.A."/>
            <person name="Sandor E."/>
            <person name="Sanguinetti M."/>
            <person name="Schuetze T."/>
            <person name="Sepcic K."/>
            <person name="Shelest E."/>
            <person name="Sherlock G."/>
            <person name="Sophianopoulou V."/>
            <person name="Squina F.M."/>
            <person name="Sun H."/>
            <person name="Susca A."/>
            <person name="Todd R.B."/>
            <person name="Tsang A."/>
            <person name="Unkles S.E."/>
            <person name="van de Wiele N."/>
            <person name="van Rossen-Uffink D."/>
            <person name="Oliveira J.V."/>
            <person name="Vesth T.C."/>
            <person name="Visser J."/>
            <person name="Yu J.-H."/>
            <person name="Zhou M."/>
            <person name="Andersen M.R."/>
            <person name="Archer D.B."/>
            <person name="Baker S.E."/>
            <person name="Benoit I."/>
            <person name="Brakhage A.A."/>
            <person name="Braus G.H."/>
            <person name="Fischer R."/>
            <person name="Frisvad J.C."/>
            <person name="Goldman G.H."/>
            <person name="Houbraken J."/>
            <person name="Oakley B."/>
            <person name="Pocsi I."/>
            <person name="Scazzocchio C."/>
            <person name="Seiboth B."/>
            <person name="vanKuyk P.A."/>
            <person name="Wortman J."/>
            <person name="Dyer P.S."/>
            <person name="Grigoriev I.V."/>
        </authorList>
    </citation>
    <scope>NUCLEOTIDE SEQUENCE [LARGE SCALE GENOMIC DNA]</scope>
    <source>
        <strain evidence="3">CBS 583.65</strain>
    </source>
</reference>
<feature type="chain" id="PRO_5013154699" evidence="1">
    <location>
        <begin position="22"/>
        <end position="117"/>
    </location>
</feature>
<protein>
    <submittedName>
        <fullName evidence="2">Uncharacterized protein</fullName>
    </submittedName>
</protein>
<dbReference type="GeneID" id="63733684"/>
<organism evidence="2 3">
    <name type="scientific">Aspergillus versicolor CBS 583.65</name>
    <dbReference type="NCBI Taxonomy" id="1036611"/>
    <lineage>
        <taxon>Eukaryota</taxon>
        <taxon>Fungi</taxon>
        <taxon>Dikarya</taxon>
        <taxon>Ascomycota</taxon>
        <taxon>Pezizomycotina</taxon>
        <taxon>Eurotiomycetes</taxon>
        <taxon>Eurotiomycetidae</taxon>
        <taxon>Eurotiales</taxon>
        <taxon>Aspergillaceae</taxon>
        <taxon>Aspergillus</taxon>
        <taxon>Aspergillus subgen. Nidulantes</taxon>
    </lineage>
</organism>
<evidence type="ECO:0000256" key="1">
    <source>
        <dbReference type="SAM" id="SignalP"/>
    </source>
</evidence>
<sequence length="117" mass="12560">MKGFIGTSLLALAAFSTSASAATNCETEKLAAFVWRYHVKSSDSVPDIPGICGGLWDNLKRFGDCGTPSNTWCGDAGDGKLGWDFNVANTCNPGMIESTWYEATENQWGPVDCVEPE</sequence>
<dbReference type="AlphaFoldDB" id="A0A1L9Q273"/>
<feature type="signal peptide" evidence="1">
    <location>
        <begin position="1"/>
        <end position="21"/>
    </location>
</feature>